<dbReference type="Proteomes" id="UP000000788">
    <property type="component" value="Chromosome"/>
</dbReference>
<sequence>MLVNKYMKGNNYLMLKGLPLALGLSIGWLGLQLIRNEKRLRLRYVDLRETLESYQSNSHDASKKIKQS</sequence>
<keyword evidence="1" id="KW-0812">Transmembrane</keyword>
<evidence type="ECO:0000313" key="3">
    <source>
        <dbReference type="Proteomes" id="UP000000788"/>
    </source>
</evidence>
<evidence type="ECO:0000313" key="2">
    <source>
        <dbReference type="EMBL" id="ABX08592.1"/>
    </source>
</evidence>
<keyword evidence="1" id="KW-1133">Transmembrane helix</keyword>
<gene>
    <name evidence="2" type="ordered locus">P9211_06611</name>
</gene>
<keyword evidence="1" id="KW-0472">Membrane</keyword>
<dbReference type="KEGG" id="pmj:P9211_06611"/>
<reference evidence="2 3" key="1">
    <citation type="journal article" date="2007" name="PLoS Genet.">
        <title>Patterns and implications of gene gain and loss in the evolution of Prochlorococcus.</title>
        <authorList>
            <person name="Kettler G.C."/>
            <person name="Martiny A.C."/>
            <person name="Huang K."/>
            <person name="Zucker J."/>
            <person name="Coleman M.L."/>
            <person name="Rodrigue S."/>
            <person name="Chen F."/>
            <person name="Lapidus A."/>
            <person name="Ferriera S."/>
            <person name="Johnson J."/>
            <person name="Steglich C."/>
            <person name="Church G.M."/>
            <person name="Richardson P."/>
            <person name="Chisholm S.W."/>
        </authorList>
    </citation>
    <scope>NUCLEOTIDE SEQUENCE [LARGE SCALE GENOMIC DNA]</scope>
    <source>
        <strain evidence="3">MIT 9211</strain>
    </source>
</reference>
<organism evidence="2 3">
    <name type="scientific">Prochlorococcus marinus (strain MIT 9211)</name>
    <dbReference type="NCBI Taxonomy" id="93059"/>
    <lineage>
        <taxon>Bacteria</taxon>
        <taxon>Bacillati</taxon>
        <taxon>Cyanobacteriota</taxon>
        <taxon>Cyanophyceae</taxon>
        <taxon>Synechococcales</taxon>
        <taxon>Prochlorococcaceae</taxon>
        <taxon>Prochlorococcus</taxon>
    </lineage>
</organism>
<dbReference type="HOGENOM" id="CLU_2790635_0_0_3"/>
<dbReference type="EMBL" id="CP000878">
    <property type="protein sequence ID" value="ABX08592.1"/>
    <property type="molecule type" value="Genomic_DNA"/>
</dbReference>
<dbReference type="AlphaFoldDB" id="A9B9T0"/>
<keyword evidence="3" id="KW-1185">Reference proteome</keyword>
<accession>A9B9T0</accession>
<feature type="transmembrane region" description="Helical" evidence="1">
    <location>
        <begin position="12"/>
        <end position="34"/>
    </location>
</feature>
<name>A9B9T0_PROM4</name>
<evidence type="ECO:0000256" key="1">
    <source>
        <dbReference type="SAM" id="Phobius"/>
    </source>
</evidence>
<proteinExistence type="predicted"/>
<protein>
    <submittedName>
        <fullName evidence="2">Uncharacterized protein</fullName>
    </submittedName>
</protein>